<keyword evidence="5" id="KW-1185">Reference proteome</keyword>
<protein>
    <submittedName>
        <fullName evidence="4">Acyltransferase</fullName>
    </submittedName>
</protein>
<organism evidence="4 5">
    <name type="scientific">Streptomyces tagetis</name>
    <dbReference type="NCBI Taxonomy" id="2820809"/>
    <lineage>
        <taxon>Bacteria</taxon>
        <taxon>Bacillati</taxon>
        <taxon>Actinomycetota</taxon>
        <taxon>Actinomycetes</taxon>
        <taxon>Kitasatosporales</taxon>
        <taxon>Streptomycetaceae</taxon>
        <taxon>Streptomyces</taxon>
    </lineage>
</organism>
<feature type="transmembrane region" description="Helical" evidence="2">
    <location>
        <begin position="380"/>
        <end position="400"/>
    </location>
</feature>
<feature type="compositionally biased region" description="Low complexity" evidence="1">
    <location>
        <begin position="32"/>
        <end position="46"/>
    </location>
</feature>
<reference evidence="4" key="1">
    <citation type="submission" date="2021-04" db="EMBL/GenBank/DDBJ databases">
        <title>Genome seq and assembly of Streptomyces sp. RG38.</title>
        <authorList>
            <person name="Chhetri G."/>
        </authorList>
    </citation>
    <scope>NUCLEOTIDE SEQUENCE</scope>
    <source>
        <strain evidence="4">RG38</strain>
    </source>
</reference>
<sequence length="431" mass="46757">MPRQKTAGTAEFAGPGFADAGAGPAAEPPTGAPTTTEPAPASAPARPGRDRYLDVLRSVALVRVVVYHLFGWAWLTVLFPSMGVMFALAGSLMARSLKRPALSVIRSRVRRLLPPMWAFAAVALALMFAGGWNPREDPDHGGTWGLLSLLNYLVPIGAPPYPAEAGFPGGLLESGWAVEAAGPLWYLRAYLWFVLASPLLLWAFRRAPWPTLLAPLGLTAIVGTGLVTIPGETGNAVTDFAVYGGCWVLGFAHHEGMLQQIPRYITVSCASLVMAFGLWWASGHLGPEGWDLNDIPLAQAAWSFGFVVILLQYSPSWQELPGRLAKWDKLVTLSNNRAVTIYLWHNLLILLTVPIIDLMYRLPFMQSERAAEALDSASTLWMFALVWPLIGLSVLAVGWIEDLAAKRRPRLWPNGSRPAGRGGAARPARRG</sequence>
<accession>A0A940XIE3</accession>
<feature type="transmembrane region" description="Helical" evidence="2">
    <location>
        <begin position="264"/>
        <end position="281"/>
    </location>
</feature>
<name>A0A940XIE3_9ACTN</name>
<keyword evidence="4" id="KW-0808">Transferase</keyword>
<evidence type="ECO:0000256" key="1">
    <source>
        <dbReference type="SAM" id="MobiDB-lite"/>
    </source>
</evidence>
<evidence type="ECO:0000256" key="2">
    <source>
        <dbReference type="SAM" id="Phobius"/>
    </source>
</evidence>
<feature type="transmembrane region" description="Helical" evidence="2">
    <location>
        <begin position="341"/>
        <end position="360"/>
    </location>
</feature>
<proteinExistence type="predicted"/>
<evidence type="ECO:0000313" key="4">
    <source>
        <dbReference type="EMBL" id="MBQ0828979.1"/>
    </source>
</evidence>
<gene>
    <name evidence="4" type="ORF">J5Y05_21135</name>
</gene>
<comment type="caution">
    <text evidence="4">The sequence shown here is derived from an EMBL/GenBank/DDBJ whole genome shotgun (WGS) entry which is preliminary data.</text>
</comment>
<dbReference type="EMBL" id="JAGPNL010000006">
    <property type="protein sequence ID" value="MBQ0828979.1"/>
    <property type="molecule type" value="Genomic_DNA"/>
</dbReference>
<keyword evidence="4" id="KW-0012">Acyltransferase</keyword>
<keyword evidence="2" id="KW-1133">Transmembrane helix</keyword>
<feature type="transmembrane region" description="Helical" evidence="2">
    <location>
        <begin position="112"/>
        <end position="132"/>
    </location>
</feature>
<dbReference type="AlphaFoldDB" id="A0A940XIE3"/>
<feature type="region of interest" description="Disordered" evidence="1">
    <location>
        <begin position="1"/>
        <end position="46"/>
    </location>
</feature>
<dbReference type="Pfam" id="PF01757">
    <property type="entry name" value="Acyl_transf_3"/>
    <property type="match status" value="1"/>
</dbReference>
<dbReference type="InterPro" id="IPR002656">
    <property type="entry name" value="Acyl_transf_3_dom"/>
</dbReference>
<feature type="transmembrane region" description="Helical" evidence="2">
    <location>
        <begin position="71"/>
        <end position="92"/>
    </location>
</feature>
<dbReference type="GO" id="GO:0016747">
    <property type="term" value="F:acyltransferase activity, transferring groups other than amino-acyl groups"/>
    <property type="evidence" value="ECO:0007669"/>
    <property type="project" value="InterPro"/>
</dbReference>
<evidence type="ECO:0000313" key="5">
    <source>
        <dbReference type="Proteomes" id="UP000677875"/>
    </source>
</evidence>
<feature type="transmembrane region" description="Helical" evidence="2">
    <location>
        <begin position="301"/>
        <end position="320"/>
    </location>
</feature>
<feature type="transmembrane region" description="Helical" evidence="2">
    <location>
        <begin position="235"/>
        <end position="252"/>
    </location>
</feature>
<feature type="transmembrane region" description="Helical" evidence="2">
    <location>
        <begin position="185"/>
        <end position="204"/>
    </location>
</feature>
<keyword evidence="2" id="KW-0812">Transmembrane</keyword>
<keyword evidence="2" id="KW-0472">Membrane</keyword>
<feature type="transmembrane region" description="Helical" evidence="2">
    <location>
        <begin position="211"/>
        <end position="229"/>
    </location>
</feature>
<feature type="compositionally biased region" description="Low complexity" evidence="1">
    <location>
        <begin position="10"/>
        <end position="25"/>
    </location>
</feature>
<dbReference type="Proteomes" id="UP000677875">
    <property type="component" value="Unassembled WGS sequence"/>
</dbReference>
<evidence type="ECO:0000259" key="3">
    <source>
        <dbReference type="Pfam" id="PF01757"/>
    </source>
</evidence>
<feature type="domain" description="Acyltransferase 3" evidence="3">
    <location>
        <begin position="51"/>
        <end position="400"/>
    </location>
</feature>